<keyword evidence="1" id="KW-1133">Transmembrane helix</keyword>
<name>A0A975Y4I1_9NOST</name>
<keyword evidence="1" id="KW-0472">Membrane</keyword>
<reference evidence="2" key="1">
    <citation type="submission" date="2017-04" db="EMBL/GenBank/DDBJ databases">
        <title>Genome deletions in a multicellular cyanobacterial endosymbiont for morphological adaptation in marine diatoms.</title>
        <authorList>
            <person name="Wang Y."/>
            <person name="Gao H."/>
            <person name="Li R."/>
            <person name="Xu X."/>
        </authorList>
    </citation>
    <scope>NUCLEOTIDE SEQUENCE</scope>
    <source>
        <strain evidence="2">FACHB 800</strain>
    </source>
</reference>
<evidence type="ECO:0000256" key="1">
    <source>
        <dbReference type="SAM" id="Phobius"/>
    </source>
</evidence>
<organism evidence="2 3">
    <name type="scientific">Richelia sinica FACHB-800</name>
    <dbReference type="NCBI Taxonomy" id="1357546"/>
    <lineage>
        <taxon>Bacteria</taxon>
        <taxon>Bacillati</taxon>
        <taxon>Cyanobacteriota</taxon>
        <taxon>Cyanophyceae</taxon>
        <taxon>Nostocales</taxon>
        <taxon>Nostocaceae</taxon>
        <taxon>Richelia</taxon>
    </lineage>
</organism>
<feature type="transmembrane region" description="Helical" evidence="1">
    <location>
        <begin position="7"/>
        <end position="26"/>
    </location>
</feature>
<sequence length="261" mass="29956">MLLSREAITTPLFACLCIFGISWMQLPRLQQLLTHNQSVAIEVLRKAETKESLRLNLLQKIPSFSYNNLIANWVYIDFLQYFGDEEIRNRIGYNLSPEYFEIILKQDPRFLDTYLSLSVSTSLYAGMPERSIKLMDQGLQSLSPQVPHQSYYIWRYKGTDELLFLGNAEAAKSSLIKAAEWAKVYPDPQSQYVALVSQKTAEFLQNNPDSKFARISSWAMVLENNVDAKIRKRAIREIESLGGQIVFDAQGKPTLKFPDQD</sequence>
<dbReference type="RefSeq" id="WP_190603674.1">
    <property type="nucleotide sequence ID" value="NZ_CP021056.1"/>
</dbReference>
<dbReference type="EMBL" id="CP021056">
    <property type="protein sequence ID" value="QXE23203.1"/>
    <property type="molecule type" value="Genomic_DNA"/>
</dbReference>
<evidence type="ECO:0000313" key="2">
    <source>
        <dbReference type="EMBL" id="QXE23203.1"/>
    </source>
</evidence>
<keyword evidence="1" id="KW-0812">Transmembrane</keyword>
<keyword evidence="3" id="KW-1185">Reference proteome</keyword>
<evidence type="ECO:0000313" key="3">
    <source>
        <dbReference type="Proteomes" id="UP000683511"/>
    </source>
</evidence>
<dbReference type="KEGG" id="rsin:B6N60_01892"/>
<accession>A0A975Y4I1</accession>
<protein>
    <submittedName>
        <fullName evidence="2">Uncharacterized protein</fullName>
    </submittedName>
</protein>
<gene>
    <name evidence="2" type="ORF">B6N60_01892</name>
</gene>
<dbReference type="Proteomes" id="UP000683511">
    <property type="component" value="Chromosome"/>
</dbReference>
<dbReference type="AlphaFoldDB" id="A0A975Y4I1"/>
<proteinExistence type="predicted"/>